<gene>
    <name evidence="1" type="ORF">CJ255_21935</name>
</gene>
<protein>
    <recommendedName>
        <fullName evidence="3">SpoVT-AbrB domain-containing protein</fullName>
    </recommendedName>
</protein>
<reference evidence="2" key="1">
    <citation type="submission" date="2017-08" db="EMBL/GenBank/DDBJ databases">
        <authorList>
            <person name="Grouzdev D.S."/>
            <person name="Gaisin V.A."/>
            <person name="Rysina M.S."/>
            <person name="Gorlenko V.M."/>
        </authorList>
    </citation>
    <scope>NUCLEOTIDE SEQUENCE [LARGE SCALE GENOMIC DNA]</scope>
    <source>
        <strain evidence="2">Kir15-3F</strain>
    </source>
</reference>
<sequence>MNAIVEVDERGTIQLPSAMLAVLKPRTRYVLELQGETLLLHPVTEPPFWQSATPQERAEAVRHWAVRERPATPPLPEFALRRDHMYD</sequence>
<proteinExistence type="predicted"/>
<dbReference type="Proteomes" id="UP000220527">
    <property type="component" value="Unassembled WGS sequence"/>
</dbReference>
<evidence type="ECO:0000313" key="1">
    <source>
        <dbReference type="EMBL" id="PDV98484.1"/>
    </source>
</evidence>
<dbReference type="OrthoDB" id="164296at2"/>
<dbReference type="AlphaFoldDB" id="A0A2A6RCV0"/>
<keyword evidence="2" id="KW-1185">Reference proteome</keyword>
<evidence type="ECO:0000313" key="2">
    <source>
        <dbReference type="Proteomes" id="UP000220527"/>
    </source>
</evidence>
<evidence type="ECO:0008006" key="3">
    <source>
        <dbReference type="Google" id="ProtNLM"/>
    </source>
</evidence>
<name>A0A2A6RCV0_9CHLR</name>
<dbReference type="RefSeq" id="WP_097646193.1">
    <property type="nucleotide sequence ID" value="NZ_NQWI01000272.1"/>
</dbReference>
<dbReference type="EMBL" id="NQWI01000272">
    <property type="protein sequence ID" value="PDV98484.1"/>
    <property type="molecule type" value="Genomic_DNA"/>
</dbReference>
<organism evidence="1 2">
    <name type="scientific">Candidatus Viridilinea mediisalina</name>
    <dbReference type="NCBI Taxonomy" id="2024553"/>
    <lineage>
        <taxon>Bacteria</taxon>
        <taxon>Bacillati</taxon>
        <taxon>Chloroflexota</taxon>
        <taxon>Chloroflexia</taxon>
        <taxon>Chloroflexales</taxon>
        <taxon>Chloroflexineae</taxon>
        <taxon>Oscillochloridaceae</taxon>
        <taxon>Candidatus Viridilinea</taxon>
    </lineage>
</organism>
<comment type="caution">
    <text evidence="1">The sequence shown here is derived from an EMBL/GenBank/DDBJ whole genome shotgun (WGS) entry which is preliminary data.</text>
</comment>
<accession>A0A2A6RCV0</accession>